<dbReference type="SUPFAM" id="SSF50447">
    <property type="entry name" value="Translation proteins"/>
    <property type="match status" value="1"/>
</dbReference>
<dbReference type="Gene3D" id="3.30.230.10">
    <property type="match status" value="1"/>
</dbReference>
<dbReference type="InterPro" id="IPR000795">
    <property type="entry name" value="T_Tr_GTP-bd_dom"/>
</dbReference>
<dbReference type="CDD" id="cd04096">
    <property type="entry name" value="eEF2_snRNP_like_C"/>
    <property type="match status" value="1"/>
</dbReference>
<dbReference type="Proteomes" id="UP001497392">
    <property type="component" value="Unassembled WGS sequence"/>
</dbReference>
<keyword evidence="1" id="KW-0547">Nucleotide-binding</keyword>
<dbReference type="CDD" id="cd16261">
    <property type="entry name" value="EF2_snRNP_III"/>
    <property type="match status" value="1"/>
</dbReference>
<evidence type="ECO:0000256" key="3">
    <source>
        <dbReference type="SAM" id="MobiDB-lite"/>
    </source>
</evidence>
<feature type="compositionally biased region" description="Polar residues" evidence="3">
    <location>
        <begin position="718"/>
        <end position="740"/>
    </location>
</feature>
<evidence type="ECO:0000313" key="6">
    <source>
        <dbReference type="Proteomes" id="UP001497392"/>
    </source>
</evidence>
<dbReference type="Gene3D" id="3.40.50.300">
    <property type="entry name" value="P-loop containing nucleotide triphosphate hydrolases"/>
    <property type="match status" value="1"/>
</dbReference>
<dbReference type="SUPFAM" id="SSF54211">
    <property type="entry name" value="Ribosomal protein S5 domain 2-like"/>
    <property type="match status" value="1"/>
</dbReference>
<evidence type="ECO:0000313" key="5">
    <source>
        <dbReference type="EMBL" id="CAL5226988.1"/>
    </source>
</evidence>
<proteinExistence type="predicted"/>
<protein>
    <submittedName>
        <fullName evidence="5">G9876 protein</fullName>
    </submittedName>
</protein>
<dbReference type="Gene3D" id="3.30.70.240">
    <property type="match status" value="1"/>
</dbReference>
<gene>
    <name evidence="5" type="primary">g9876</name>
    <name evidence="5" type="ORF">VP750_LOCUS8894</name>
</gene>
<dbReference type="InterPro" id="IPR009000">
    <property type="entry name" value="Transl_B-barrel_sf"/>
</dbReference>
<dbReference type="SMART" id="SM00838">
    <property type="entry name" value="EFG_C"/>
    <property type="match status" value="1"/>
</dbReference>
<evidence type="ECO:0000256" key="1">
    <source>
        <dbReference type="ARBA" id="ARBA00022741"/>
    </source>
</evidence>
<reference evidence="5 6" key="1">
    <citation type="submission" date="2024-06" db="EMBL/GenBank/DDBJ databases">
        <authorList>
            <person name="Kraege A."/>
            <person name="Thomma B."/>
        </authorList>
    </citation>
    <scope>NUCLEOTIDE SEQUENCE [LARGE SCALE GENOMIC DNA]</scope>
</reference>
<name>A0ABP1GA62_9CHLO</name>
<comment type="caution">
    <text evidence="5">The sequence shown here is derived from an EMBL/GenBank/DDBJ whole genome shotgun (WGS) entry which is preliminary data.</text>
</comment>
<dbReference type="Gene3D" id="3.90.1430.10">
    <property type="entry name" value="Yeast translation eEF2 (G' domain)"/>
    <property type="match status" value="1"/>
</dbReference>
<sequence length="1147" mass="123563">MNATTQELVQLQCKTDRIRNICILAHVDHGKTTMSDHLIASNGLIHPRLVGELRYLDSRDDEQARGITMKSSSICLLHIPGMGSKPGEVPTVTAEDKLNKGHLINLIDSPGHVDFCSEVSTAARLSDGALVVVDAVEGVCIQTHAVLRQAWQEKVRLCLVINKMDRLILELGLSPQEAYTRLKGIITHVNMIVSAFQSEQHISEADAVLAHQDAMATLDDRVGEDFPEDEEEEELELSPEKGNVAFASAHDGWAFRTRQFADLYAAKLGFKAAALSRVLWGDFRIDPKTKHICRIKPAQATKYKPLFVQLALDPIWKAYEACEPGADAKGILSKVVKGLSLQHVSDRALAQNDAKAALRVVMKSWLPLSEAVLGMAVEQLPDPITAAPERLPRLLALSALDGMAAPLNPSAQQGLDACQKAATACSTDPEAPLVAYVSKMVAIPASALPRTPGEPGPRDPTQEVFLAFSRIFSGVIRDGQTVHVLSAAYNPARPDQERQEVQVKGLYLMMGRGLERLSEVPAGCVLAIGGLDRCILKSATLSSTPACRPLAPMLFQASPIVRVAVEPVRPMDLAQLEEGLKLLNRADPFVEVTMQDSGEHVIGAAGEVHLETIIKDLRERFARVEVRVSPPLVAFRESVYITEEALEPQHKPAKVVEATTANGLCSVRVKALPIPAQLASILGNHEDLLMRTFASERDDLAHINSSPNQHASTAAPEQASTAAESNGHSMAGSHSTSAAAESNGNLDLSSLSLTDEAAETASRTDSRGQEGAVAKQPEDDQQHASSAGDLEQSRADQVKSADIGHLQDRLQAAAKEAGQPVQDLFQRAWMLGPHRAGPNLLLCPSAKSGVLWSAAGGSMVQLGKRTAGMQSSLETQEEVSESVSEQADMQSVDIAFEEHGAAVTLGFTAAQAGHAPQVDSNEVPPHVLHSIQSGLASGFQLATAAGPLCDEPMWGIAFEMAVRVNLPSTGITLAEDVYGPFSGQVTSAVRQAMRRAVLEAHARLVEAMFLCEVSSTAEVLSGTYAVLGKRRSRVMREELREGSGLFSILAFMPAQASFGLADDLRRRTSGGASAALMLSHWERLQVDPFFVPITEEEREEFGEEGQGVGTANLARTLLDEVRRRKGLAMDKKVVESATKQRTRARKV</sequence>
<keyword evidence="2" id="KW-0342">GTP-binding</keyword>
<feature type="domain" description="Tr-type G" evidence="4">
    <location>
        <begin position="16"/>
        <end position="228"/>
    </location>
</feature>
<dbReference type="PANTHER" id="PTHR42908:SF3">
    <property type="entry name" value="ELONGATION FACTOR-LIKE GTPASE 1"/>
    <property type="match status" value="1"/>
</dbReference>
<dbReference type="PROSITE" id="PS51722">
    <property type="entry name" value="G_TR_2"/>
    <property type="match status" value="1"/>
</dbReference>
<feature type="compositionally biased region" description="Polar residues" evidence="3">
    <location>
        <begin position="703"/>
        <end position="712"/>
    </location>
</feature>
<dbReference type="Gene3D" id="3.30.70.870">
    <property type="entry name" value="Elongation Factor G (Translational Gtpase), domain 3"/>
    <property type="match status" value="1"/>
</dbReference>
<keyword evidence="6" id="KW-1185">Reference proteome</keyword>
<dbReference type="Gene3D" id="2.40.30.10">
    <property type="entry name" value="Translation factors"/>
    <property type="match status" value="1"/>
</dbReference>
<dbReference type="InterPro" id="IPR020568">
    <property type="entry name" value="Ribosomal_Su5_D2-typ_SF"/>
</dbReference>
<dbReference type="NCBIfam" id="TIGR00231">
    <property type="entry name" value="small_GTP"/>
    <property type="match status" value="1"/>
</dbReference>
<evidence type="ECO:0000256" key="2">
    <source>
        <dbReference type="ARBA" id="ARBA00023134"/>
    </source>
</evidence>
<dbReference type="SUPFAM" id="SSF54980">
    <property type="entry name" value="EF-G C-terminal domain-like"/>
    <property type="match status" value="2"/>
</dbReference>
<dbReference type="InterPro" id="IPR027417">
    <property type="entry name" value="P-loop_NTPase"/>
</dbReference>
<dbReference type="Pfam" id="PF00679">
    <property type="entry name" value="EFG_C"/>
    <property type="match status" value="1"/>
</dbReference>
<dbReference type="CDD" id="cd16268">
    <property type="entry name" value="EF2_II"/>
    <property type="match status" value="1"/>
</dbReference>
<dbReference type="InterPro" id="IPR000640">
    <property type="entry name" value="EFG_V-like"/>
</dbReference>
<dbReference type="Pfam" id="PF00009">
    <property type="entry name" value="GTP_EFTU"/>
    <property type="match status" value="1"/>
</dbReference>
<dbReference type="InterPro" id="IPR041095">
    <property type="entry name" value="EFG_II"/>
</dbReference>
<evidence type="ECO:0000259" key="4">
    <source>
        <dbReference type="PROSITE" id="PS51722"/>
    </source>
</evidence>
<feature type="compositionally biased region" description="Low complexity" evidence="3">
    <location>
        <begin position="742"/>
        <end position="753"/>
    </location>
</feature>
<dbReference type="CDD" id="cd01885">
    <property type="entry name" value="EF2"/>
    <property type="match status" value="1"/>
</dbReference>
<dbReference type="PANTHER" id="PTHR42908">
    <property type="entry name" value="TRANSLATION ELONGATION FACTOR-RELATED"/>
    <property type="match status" value="1"/>
</dbReference>
<feature type="region of interest" description="Disordered" evidence="3">
    <location>
        <begin position="703"/>
        <end position="799"/>
    </location>
</feature>
<organism evidence="5 6">
    <name type="scientific">Coccomyxa viridis</name>
    <dbReference type="NCBI Taxonomy" id="1274662"/>
    <lineage>
        <taxon>Eukaryota</taxon>
        <taxon>Viridiplantae</taxon>
        <taxon>Chlorophyta</taxon>
        <taxon>core chlorophytes</taxon>
        <taxon>Trebouxiophyceae</taxon>
        <taxon>Trebouxiophyceae incertae sedis</taxon>
        <taxon>Coccomyxaceae</taxon>
        <taxon>Coccomyxa</taxon>
    </lineage>
</organism>
<dbReference type="InterPro" id="IPR035647">
    <property type="entry name" value="EFG_III/V"/>
</dbReference>
<dbReference type="PRINTS" id="PR00315">
    <property type="entry name" value="ELONGATNFCT"/>
</dbReference>
<dbReference type="InterPro" id="IPR014721">
    <property type="entry name" value="Ribsml_uS5_D2-typ_fold_subgr"/>
</dbReference>
<dbReference type="InterPro" id="IPR005225">
    <property type="entry name" value="Small_GTP-bd"/>
</dbReference>
<accession>A0ABP1GA62</accession>
<dbReference type="Pfam" id="PF14492">
    <property type="entry name" value="EFG_III"/>
    <property type="match status" value="1"/>
</dbReference>
<dbReference type="EMBL" id="CAXHTA020000016">
    <property type="protein sequence ID" value="CAL5226988.1"/>
    <property type="molecule type" value="Genomic_DNA"/>
</dbReference>
<dbReference type="SUPFAM" id="SSF52540">
    <property type="entry name" value="P-loop containing nucleoside triphosphate hydrolases"/>
    <property type="match status" value="1"/>
</dbReference>